<dbReference type="Proteomes" id="UP000177625">
    <property type="component" value="Unassembled WGS sequence"/>
</dbReference>
<dbReference type="EMBL" id="FJVC01000158">
    <property type="protein sequence ID" value="CZT44051.1"/>
    <property type="molecule type" value="Genomic_DNA"/>
</dbReference>
<evidence type="ECO:0000313" key="2">
    <source>
        <dbReference type="Proteomes" id="UP000177625"/>
    </source>
</evidence>
<reference evidence="2" key="1">
    <citation type="submission" date="2016-03" db="EMBL/GenBank/DDBJ databases">
        <authorList>
            <person name="Guldener U."/>
        </authorList>
    </citation>
    <scope>NUCLEOTIDE SEQUENCE [LARGE SCALE GENOMIC DNA]</scope>
</reference>
<dbReference type="AlphaFoldDB" id="A0A1E1M4P4"/>
<gene>
    <name evidence="1" type="ORF">RSE6_04176</name>
</gene>
<keyword evidence="2" id="KW-1185">Reference proteome</keyword>
<accession>A0A1E1M4P4</accession>
<sequence length="62" mass="7019">MLIVLDRAQIEDTDACDPAWQHKKLVEEISQRFDIVLGGHFIFLSRAHSIETVDQVLTAANL</sequence>
<proteinExistence type="predicted"/>
<organism evidence="1 2">
    <name type="scientific">Rhynchosporium secalis</name>
    <name type="common">Barley scald fungus</name>
    <dbReference type="NCBI Taxonomy" id="38038"/>
    <lineage>
        <taxon>Eukaryota</taxon>
        <taxon>Fungi</taxon>
        <taxon>Dikarya</taxon>
        <taxon>Ascomycota</taxon>
        <taxon>Pezizomycotina</taxon>
        <taxon>Leotiomycetes</taxon>
        <taxon>Helotiales</taxon>
        <taxon>Ploettnerulaceae</taxon>
        <taxon>Rhynchosporium</taxon>
    </lineage>
</organism>
<protein>
    <submittedName>
        <fullName evidence="1">Uncharacterized protein</fullName>
    </submittedName>
</protein>
<evidence type="ECO:0000313" key="1">
    <source>
        <dbReference type="EMBL" id="CZT44051.1"/>
    </source>
</evidence>
<name>A0A1E1M4P4_RHYSE</name>